<keyword evidence="3" id="KW-1185">Reference proteome</keyword>
<evidence type="ECO:0000256" key="1">
    <source>
        <dbReference type="SAM" id="MobiDB-lite"/>
    </source>
</evidence>
<dbReference type="Proteomes" id="UP000700334">
    <property type="component" value="Unassembled WGS sequence"/>
</dbReference>
<protein>
    <submittedName>
        <fullName evidence="2">BTB/POZ domain-containing adapter for CUL3-mediated RhoA degradation protein 3</fullName>
    </submittedName>
</protein>
<dbReference type="GO" id="GO:0031463">
    <property type="term" value="C:Cul3-RING ubiquitin ligase complex"/>
    <property type="evidence" value="ECO:0007669"/>
    <property type="project" value="TreeGrafter"/>
</dbReference>
<reference evidence="2" key="1">
    <citation type="journal article" date="2021" name="Evol. Appl.">
        <title>The genome of the Pyrenean desman and the effects of bottlenecks and inbreeding on the genomic landscape of an endangered species.</title>
        <authorList>
            <person name="Escoda L."/>
            <person name="Castresana J."/>
        </authorList>
    </citation>
    <scope>NUCLEOTIDE SEQUENCE</scope>
    <source>
        <strain evidence="2">IBE-C5619</strain>
    </source>
</reference>
<dbReference type="EMBL" id="JAGFMF010011171">
    <property type="protein sequence ID" value="KAG8524923.1"/>
    <property type="molecule type" value="Genomic_DNA"/>
</dbReference>
<proteinExistence type="predicted"/>
<dbReference type="GO" id="GO:0016567">
    <property type="term" value="P:protein ubiquitination"/>
    <property type="evidence" value="ECO:0007669"/>
    <property type="project" value="TreeGrafter"/>
</dbReference>
<organism evidence="2 3">
    <name type="scientific">Galemys pyrenaicus</name>
    <name type="common">Iberian desman</name>
    <name type="synonym">Pyrenean desman</name>
    <dbReference type="NCBI Taxonomy" id="202257"/>
    <lineage>
        <taxon>Eukaryota</taxon>
        <taxon>Metazoa</taxon>
        <taxon>Chordata</taxon>
        <taxon>Craniata</taxon>
        <taxon>Vertebrata</taxon>
        <taxon>Euteleostomi</taxon>
        <taxon>Mammalia</taxon>
        <taxon>Eutheria</taxon>
        <taxon>Laurasiatheria</taxon>
        <taxon>Eulipotyphla</taxon>
        <taxon>Talpidae</taxon>
        <taxon>Galemys</taxon>
    </lineage>
</organism>
<dbReference type="GO" id="GO:0004842">
    <property type="term" value="F:ubiquitin-protein transferase activity"/>
    <property type="evidence" value="ECO:0007669"/>
    <property type="project" value="TreeGrafter"/>
</dbReference>
<accession>A0A8J6AQH1</accession>
<comment type="caution">
    <text evidence="2">The sequence shown here is derived from an EMBL/GenBank/DDBJ whole genome shotgun (WGS) entry which is preliminary data.</text>
</comment>
<name>A0A8J6AQH1_GALPY</name>
<dbReference type="GO" id="GO:0035024">
    <property type="term" value="P:negative regulation of Rho protein signal transduction"/>
    <property type="evidence" value="ECO:0007669"/>
    <property type="project" value="TreeGrafter"/>
</dbReference>
<evidence type="ECO:0000313" key="3">
    <source>
        <dbReference type="Proteomes" id="UP000700334"/>
    </source>
</evidence>
<dbReference type="PANTHER" id="PTHR11145:SF14">
    <property type="entry name" value="BTB_POZ DOMAIN-CONTAINING ADAPTER FOR CUL3-MEDIATED RHOA DEGRADATION PROTEIN 3"/>
    <property type="match status" value="1"/>
</dbReference>
<sequence>TEICFVFQQNKDNYEPFCNIPVIISSKEEKELVRTSDKPAVKLQYNRINNRFPYSSDSEDNLLKNIELFDQLSLRHNGRILFMKDVFGSEICCWSFYGQRCKIAEVSCASVTNTSGKKETKVEFHEAWIYEEILSILQLEPRDGCGPDNALPEATGGAAGCSHHLDEDTPMEGRSRPFSTSEPAWTTLPHPSVPRSDPLQHLRPSVYSGTLRRLLSRARRFL</sequence>
<feature type="non-terminal residue" evidence="2">
    <location>
        <position position="1"/>
    </location>
</feature>
<feature type="region of interest" description="Disordered" evidence="1">
    <location>
        <begin position="168"/>
        <end position="201"/>
    </location>
</feature>
<dbReference type="GO" id="GO:0043161">
    <property type="term" value="P:proteasome-mediated ubiquitin-dependent protein catabolic process"/>
    <property type="evidence" value="ECO:0007669"/>
    <property type="project" value="TreeGrafter"/>
</dbReference>
<dbReference type="OrthoDB" id="2333377at2759"/>
<gene>
    <name evidence="2" type="ORF">J0S82_017141</name>
</gene>
<evidence type="ECO:0000313" key="2">
    <source>
        <dbReference type="EMBL" id="KAG8524923.1"/>
    </source>
</evidence>
<dbReference type="AlphaFoldDB" id="A0A8J6AQH1"/>
<dbReference type="InterPro" id="IPR045068">
    <property type="entry name" value="BACURD1-3"/>
</dbReference>
<dbReference type="PANTHER" id="PTHR11145">
    <property type="entry name" value="BTB/POZ DOMAIN-CONTAINING ADAPTER FOR CUL3-MEDIATED RHOA DEGRADATION PROTEIN FAMILY MEMBER"/>
    <property type="match status" value="1"/>
</dbReference>